<feature type="transmembrane region" description="Helical" evidence="1">
    <location>
        <begin position="173"/>
        <end position="195"/>
    </location>
</feature>
<sequence>MSSHRRGNTVTVNMLHRWKANRMISSGSSAILLIFISSIVFCVPSLAEGSGGEEDARRIMLSFKETPGGVNASFECSPSGPCVPCAYSEKNDAKYRCSETGYRIPFKCEEIRDRTMEEKSKIIHNRSDLESEIAHTYPIRQRSLLQDPSTSASGLQAYITYRSCITTVSEESLSVLGFEGIMLGLLMISGSTIYYRRKRANAASGGMPVRVPKNSWF</sequence>
<dbReference type="AlphaFoldDB" id="A0A328D6G6"/>
<dbReference type="EMBL" id="NQVE01000195">
    <property type="protein sequence ID" value="RAL40048.1"/>
    <property type="molecule type" value="Genomic_DNA"/>
</dbReference>
<evidence type="ECO:0008006" key="4">
    <source>
        <dbReference type="Google" id="ProtNLM"/>
    </source>
</evidence>
<reference evidence="2 3" key="1">
    <citation type="submission" date="2018-06" db="EMBL/GenBank/DDBJ databases">
        <title>The Genome of Cuscuta australis (Dodder) Provides Insight into the Evolution of Plant Parasitism.</title>
        <authorList>
            <person name="Liu H."/>
        </authorList>
    </citation>
    <scope>NUCLEOTIDE SEQUENCE [LARGE SCALE GENOMIC DNA]</scope>
    <source>
        <strain evidence="3">cv. Yunnan</strain>
        <tissue evidence="2">Vines</tissue>
    </source>
</reference>
<dbReference type="Proteomes" id="UP000249390">
    <property type="component" value="Unassembled WGS sequence"/>
</dbReference>
<name>A0A328D6G6_9ASTE</name>
<accession>A0A328D6G6</accession>
<proteinExistence type="predicted"/>
<evidence type="ECO:0000256" key="1">
    <source>
        <dbReference type="SAM" id="Phobius"/>
    </source>
</evidence>
<dbReference type="PANTHER" id="PTHR36336">
    <property type="entry name" value="OS09G0560400 PROTEIN"/>
    <property type="match status" value="1"/>
</dbReference>
<dbReference type="PANTHER" id="PTHR36336:SF1">
    <property type="entry name" value="OS09G0560400 PROTEIN"/>
    <property type="match status" value="1"/>
</dbReference>
<evidence type="ECO:0000313" key="3">
    <source>
        <dbReference type="Proteomes" id="UP000249390"/>
    </source>
</evidence>
<keyword evidence="3" id="KW-1185">Reference proteome</keyword>
<keyword evidence="1" id="KW-0812">Transmembrane</keyword>
<gene>
    <name evidence="2" type="ORF">DM860_008188</name>
</gene>
<keyword evidence="1" id="KW-0472">Membrane</keyword>
<organism evidence="2 3">
    <name type="scientific">Cuscuta australis</name>
    <dbReference type="NCBI Taxonomy" id="267555"/>
    <lineage>
        <taxon>Eukaryota</taxon>
        <taxon>Viridiplantae</taxon>
        <taxon>Streptophyta</taxon>
        <taxon>Embryophyta</taxon>
        <taxon>Tracheophyta</taxon>
        <taxon>Spermatophyta</taxon>
        <taxon>Magnoliopsida</taxon>
        <taxon>eudicotyledons</taxon>
        <taxon>Gunneridae</taxon>
        <taxon>Pentapetalae</taxon>
        <taxon>asterids</taxon>
        <taxon>lamiids</taxon>
        <taxon>Solanales</taxon>
        <taxon>Convolvulaceae</taxon>
        <taxon>Cuscuteae</taxon>
        <taxon>Cuscuta</taxon>
        <taxon>Cuscuta subgen. Grammica</taxon>
        <taxon>Cuscuta sect. Cleistogrammica</taxon>
    </lineage>
</organism>
<protein>
    <recommendedName>
        <fullName evidence="4">Structural polyprotein</fullName>
    </recommendedName>
</protein>
<comment type="caution">
    <text evidence="2">The sequence shown here is derived from an EMBL/GenBank/DDBJ whole genome shotgun (WGS) entry which is preliminary data.</text>
</comment>
<keyword evidence="1" id="KW-1133">Transmembrane helix</keyword>
<evidence type="ECO:0000313" key="2">
    <source>
        <dbReference type="EMBL" id="RAL40048.1"/>
    </source>
</evidence>